<evidence type="ECO:0000259" key="3">
    <source>
        <dbReference type="SMART" id="SM00939"/>
    </source>
</evidence>
<dbReference type="InterPro" id="IPR008979">
    <property type="entry name" value="Galactose-bd-like_sf"/>
</dbReference>
<dbReference type="GeneID" id="94691582"/>
<keyword evidence="2" id="KW-0732">Signal</keyword>
<gene>
    <name evidence="4" type="ORF">SAMN05421547_13932</name>
</gene>
<sequence>MMTFRHSRAWLGAAGIATLALGLAACGGGSSGSTNPGPRIWGYIQLPDGNKMRYSVVFPKGPGPFPVLMEYDGYGSGSVTDQTTQEWTKEGYAVMGLNVPGTGCSTGENQWADASVGAAGAHAVEWAARQAWSTGKVGMVGYSYSGYDQLWVAAQRPPSLKAIAPGKNVADPYRDVAYPGGIQNIGFPANWWGQFPAIWRKAAEDAKALDGDTGCAQVVEDNIRKIQRPDLDMARWLDEDRFFGARYARKSAMYTTHRIDIPTLGTQSWQDEQVGTRMGYYEDSIAPDKMWLISSNGDHHTDSAPFIRETMKRFYARFLKGESNGFEHTPRVLLAQEMQWMNGGGDYGQLRPSAVASFDRLPVRVTPMTLWLQPGGGLGDAPPQAERQSASYRYPLPGADANHPDADTESGAGQWMASPAGQGLLRFTTAPLPRALSFYGEASLDLWLSATAGDTDVQVTVSEVRPDGQEMFVQRGWLRASMRALDGQRSTALRPWGDFTEAAVRPLRPGEPTLMRVEIQKFAHVFRAGSSLRVTLDTPSQTGYWAFDHLSTPSTNTVWLDRSRPSKIVLGHIAYAHERQLPDCRRMLRQPCRPNEEAVPPGVGPMPPL</sequence>
<feature type="domain" description="Xaa-Pro dipeptidyl-peptidase C-terminal" evidence="3">
    <location>
        <begin position="312"/>
        <end position="569"/>
    </location>
</feature>
<dbReference type="SUPFAM" id="SSF53474">
    <property type="entry name" value="alpha/beta-Hydrolases"/>
    <property type="match status" value="1"/>
</dbReference>
<dbReference type="SMART" id="SM00939">
    <property type="entry name" value="PepX_C"/>
    <property type="match status" value="1"/>
</dbReference>
<dbReference type="Proteomes" id="UP000183417">
    <property type="component" value="Unassembled WGS sequence"/>
</dbReference>
<dbReference type="GO" id="GO:0008239">
    <property type="term" value="F:dipeptidyl-peptidase activity"/>
    <property type="evidence" value="ECO:0007669"/>
    <property type="project" value="InterPro"/>
</dbReference>
<evidence type="ECO:0000313" key="5">
    <source>
        <dbReference type="Proteomes" id="UP000183417"/>
    </source>
</evidence>
<dbReference type="NCBIfam" id="TIGR00976">
    <property type="entry name" value="CocE_NonD"/>
    <property type="match status" value="1"/>
</dbReference>
<name>A0A1H3U854_9BURK</name>
<dbReference type="InterPro" id="IPR013736">
    <property type="entry name" value="Xaa-Pro_dipept_C"/>
</dbReference>
<proteinExistence type="predicted"/>
<feature type="chain" id="PRO_5010179737" description="Xaa-Pro dipeptidyl-peptidase C-terminal domain-containing protein" evidence="2">
    <location>
        <begin position="25"/>
        <end position="609"/>
    </location>
</feature>
<dbReference type="InterPro" id="IPR029058">
    <property type="entry name" value="AB_hydrolase_fold"/>
</dbReference>
<feature type="signal peptide" evidence="2">
    <location>
        <begin position="1"/>
        <end position="24"/>
    </location>
</feature>
<accession>A0A1H3U854</accession>
<dbReference type="Pfam" id="PF02129">
    <property type="entry name" value="Peptidase_S15"/>
    <property type="match status" value="1"/>
</dbReference>
<reference evidence="4 5" key="1">
    <citation type="submission" date="2016-10" db="EMBL/GenBank/DDBJ databases">
        <authorList>
            <person name="de Groot N.N."/>
        </authorList>
    </citation>
    <scope>NUCLEOTIDE SEQUENCE [LARGE SCALE GENOMIC DNA]</scope>
    <source>
        <strain evidence="4 5">LMG 24775</strain>
    </source>
</reference>
<organism evidence="4 5">
    <name type="scientific">Delftia lacustris</name>
    <dbReference type="NCBI Taxonomy" id="558537"/>
    <lineage>
        <taxon>Bacteria</taxon>
        <taxon>Pseudomonadati</taxon>
        <taxon>Pseudomonadota</taxon>
        <taxon>Betaproteobacteria</taxon>
        <taxon>Burkholderiales</taxon>
        <taxon>Comamonadaceae</taxon>
        <taxon>Delftia</taxon>
    </lineage>
</organism>
<dbReference type="InterPro" id="IPR005674">
    <property type="entry name" value="CocE/Ser_esterase"/>
</dbReference>
<protein>
    <recommendedName>
        <fullName evidence="3">Xaa-Pro dipeptidyl-peptidase C-terminal domain-containing protein</fullName>
    </recommendedName>
</protein>
<dbReference type="PROSITE" id="PS51257">
    <property type="entry name" value="PROKAR_LIPOPROTEIN"/>
    <property type="match status" value="1"/>
</dbReference>
<keyword evidence="1" id="KW-0378">Hydrolase</keyword>
<dbReference type="AlphaFoldDB" id="A0A1H3U854"/>
<dbReference type="Gene3D" id="2.60.120.260">
    <property type="entry name" value="Galactose-binding domain-like"/>
    <property type="match status" value="1"/>
</dbReference>
<evidence type="ECO:0000256" key="1">
    <source>
        <dbReference type="ARBA" id="ARBA00022801"/>
    </source>
</evidence>
<dbReference type="Gene3D" id="3.40.50.1820">
    <property type="entry name" value="alpha/beta hydrolase"/>
    <property type="match status" value="1"/>
</dbReference>
<dbReference type="SUPFAM" id="SSF49785">
    <property type="entry name" value="Galactose-binding domain-like"/>
    <property type="match status" value="1"/>
</dbReference>
<evidence type="ECO:0000313" key="4">
    <source>
        <dbReference type="EMBL" id="SDZ58614.1"/>
    </source>
</evidence>
<dbReference type="InterPro" id="IPR000383">
    <property type="entry name" value="Xaa-Pro-like_dom"/>
</dbReference>
<evidence type="ECO:0000256" key="2">
    <source>
        <dbReference type="SAM" id="SignalP"/>
    </source>
</evidence>
<dbReference type="EMBL" id="FNPE01000039">
    <property type="protein sequence ID" value="SDZ58614.1"/>
    <property type="molecule type" value="Genomic_DNA"/>
</dbReference>
<dbReference type="Pfam" id="PF08530">
    <property type="entry name" value="PepX_C"/>
    <property type="match status" value="1"/>
</dbReference>
<dbReference type="RefSeq" id="WP_074924050.1">
    <property type="nucleotide sequence ID" value="NZ_CP141274.1"/>
</dbReference>